<name>A0A9P4JHX3_9PLEO</name>
<evidence type="ECO:0000256" key="9">
    <source>
        <dbReference type="ARBA" id="ARBA00022771"/>
    </source>
</evidence>
<dbReference type="GO" id="GO:0012505">
    <property type="term" value="C:endomembrane system"/>
    <property type="evidence" value="ECO:0007669"/>
    <property type="project" value="UniProtKB-SubCell"/>
</dbReference>
<evidence type="ECO:0000256" key="18">
    <source>
        <dbReference type="ARBA" id="ARBA00082128"/>
    </source>
</evidence>
<evidence type="ECO:0000256" key="20">
    <source>
        <dbReference type="SAM" id="MobiDB-lite"/>
    </source>
</evidence>
<evidence type="ECO:0000256" key="5">
    <source>
        <dbReference type="ARBA" id="ARBA00022679"/>
    </source>
</evidence>
<proteinExistence type="predicted"/>
<evidence type="ECO:0000256" key="21">
    <source>
        <dbReference type="SAM" id="Phobius"/>
    </source>
</evidence>
<feature type="signal peptide" evidence="22">
    <location>
        <begin position="1"/>
        <end position="27"/>
    </location>
</feature>
<dbReference type="PANTHER" id="PTHR22763">
    <property type="entry name" value="RING ZINC FINGER PROTEIN"/>
    <property type="match status" value="1"/>
</dbReference>
<keyword evidence="25" id="KW-1185">Reference proteome</keyword>
<dbReference type="PANTHER" id="PTHR22763:SF162">
    <property type="entry name" value="TRANSMEMBRANE E3 UBIQUITIN-PROTEIN LIGASE 1"/>
    <property type="match status" value="1"/>
</dbReference>
<keyword evidence="5" id="KW-0808">Transferase</keyword>
<comment type="catalytic activity">
    <reaction evidence="1">
        <text>S-ubiquitinyl-[E2 ubiquitin-conjugating enzyme]-L-cysteine + [acceptor protein]-L-lysine = [E2 ubiquitin-conjugating enzyme]-L-cysteine + N(6)-ubiquitinyl-[acceptor protein]-L-lysine.</text>
        <dbReference type="EC" id="2.3.2.27"/>
    </reaction>
</comment>
<dbReference type="Pfam" id="PF11145">
    <property type="entry name" value="DUF2921"/>
    <property type="match status" value="2"/>
</dbReference>
<dbReference type="InterPro" id="IPR021319">
    <property type="entry name" value="DUF2921"/>
</dbReference>
<accession>A0A9P4JHX3</accession>
<dbReference type="SUPFAM" id="SSF57850">
    <property type="entry name" value="RING/U-box"/>
    <property type="match status" value="1"/>
</dbReference>
<feature type="chain" id="PRO_5040486663" description="DSC E3 ubiquitin ligase complex subunit A" evidence="22">
    <location>
        <begin position="28"/>
        <end position="813"/>
    </location>
</feature>
<dbReference type="Pfam" id="PF13639">
    <property type="entry name" value="zf-RING_2"/>
    <property type="match status" value="1"/>
</dbReference>
<feature type="transmembrane region" description="Helical" evidence="21">
    <location>
        <begin position="390"/>
        <end position="408"/>
    </location>
</feature>
<evidence type="ECO:0000256" key="13">
    <source>
        <dbReference type="ARBA" id="ARBA00023136"/>
    </source>
</evidence>
<dbReference type="GO" id="GO:0008270">
    <property type="term" value="F:zinc ion binding"/>
    <property type="evidence" value="ECO:0007669"/>
    <property type="project" value="UniProtKB-KW"/>
</dbReference>
<evidence type="ECO:0000256" key="22">
    <source>
        <dbReference type="SAM" id="SignalP"/>
    </source>
</evidence>
<gene>
    <name evidence="24" type="ORF">GQ43DRAFT_398004</name>
</gene>
<dbReference type="OrthoDB" id="9984778at2759"/>
<keyword evidence="10" id="KW-0833">Ubl conjugation pathway</keyword>
<protein>
    <recommendedName>
        <fullName evidence="16">DSC E3 ubiquitin ligase complex subunit A</fullName>
        <ecNumber evidence="4">2.3.2.27</ecNumber>
    </recommendedName>
    <alternativeName>
        <fullName evidence="17">Defective for SREBP cleavage protein A</fullName>
    </alternativeName>
    <alternativeName>
        <fullName evidence="18">RING-type E3 ubiquitin transferase dscA</fullName>
    </alternativeName>
</protein>
<dbReference type="EC" id="2.3.2.27" evidence="4"/>
<comment type="function">
    <text evidence="14">Catalytic component of the DSC E3 ubiquitin ligase complex which is required for the srbA transcriptional activator proteolytic cleavage to release the soluble transcription factor from the membrane in low oxygen or sterol conditions. Required for growth during hypoxia and triazole drug susceptibility, as well as for virulence in a murine model of invasive pulmonary aspergillosis (IPA).</text>
</comment>
<reference evidence="24" key="1">
    <citation type="journal article" date="2020" name="Stud. Mycol.">
        <title>101 Dothideomycetes genomes: a test case for predicting lifestyles and emergence of pathogens.</title>
        <authorList>
            <person name="Haridas S."/>
            <person name="Albert R."/>
            <person name="Binder M."/>
            <person name="Bloem J."/>
            <person name="Labutti K."/>
            <person name="Salamov A."/>
            <person name="Andreopoulos B."/>
            <person name="Baker S."/>
            <person name="Barry K."/>
            <person name="Bills G."/>
            <person name="Bluhm B."/>
            <person name="Cannon C."/>
            <person name="Castanera R."/>
            <person name="Culley D."/>
            <person name="Daum C."/>
            <person name="Ezra D."/>
            <person name="Gonzalez J."/>
            <person name="Henrissat B."/>
            <person name="Kuo A."/>
            <person name="Liang C."/>
            <person name="Lipzen A."/>
            <person name="Lutzoni F."/>
            <person name="Magnuson J."/>
            <person name="Mondo S."/>
            <person name="Nolan M."/>
            <person name="Ohm R."/>
            <person name="Pangilinan J."/>
            <person name="Park H.-J."/>
            <person name="Ramirez L."/>
            <person name="Alfaro M."/>
            <person name="Sun H."/>
            <person name="Tritt A."/>
            <person name="Yoshinaga Y."/>
            <person name="Zwiers L.-H."/>
            <person name="Turgeon B."/>
            <person name="Goodwin S."/>
            <person name="Spatafora J."/>
            <person name="Crous P."/>
            <person name="Grigoriev I."/>
        </authorList>
    </citation>
    <scope>NUCLEOTIDE SEQUENCE</scope>
    <source>
        <strain evidence="24">ATCC 74209</strain>
    </source>
</reference>
<dbReference type="GO" id="GO:0043161">
    <property type="term" value="P:proteasome-mediated ubiquitin-dependent protein catabolic process"/>
    <property type="evidence" value="ECO:0007669"/>
    <property type="project" value="TreeGrafter"/>
</dbReference>
<evidence type="ECO:0000256" key="19">
    <source>
        <dbReference type="PROSITE-ProRule" id="PRU00175"/>
    </source>
</evidence>
<evidence type="ECO:0000256" key="10">
    <source>
        <dbReference type="ARBA" id="ARBA00022786"/>
    </source>
</evidence>
<keyword evidence="12 21" id="KW-1133">Transmembrane helix</keyword>
<dbReference type="InterPro" id="IPR013083">
    <property type="entry name" value="Znf_RING/FYVE/PHD"/>
</dbReference>
<evidence type="ECO:0000259" key="23">
    <source>
        <dbReference type="PROSITE" id="PS50089"/>
    </source>
</evidence>
<keyword evidence="7" id="KW-0479">Metal-binding</keyword>
<feature type="transmembrane region" description="Helical" evidence="21">
    <location>
        <begin position="451"/>
        <end position="472"/>
    </location>
</feature>
<dbReference type="SMART" id="SM00184">
    <property type="entry name" value="RING"/>
    <property type="match status" value="1"/>
</dbReference>
<evidence type="ECO:0000256" key="6">
    <source>
        <dbReference type="ARBA" id="ARBA00022692"/>
    </source>
</evidence>
<evidence type="ECO:0000256" key="11">
    <source>
        <dbReference type="ARBA" id="ARBA00022833"/>
    </source>
</evidence>
<evidence type="ECO:0000256" key="12">
    <source>
        <dbReference type="ARBA" id="ARBA00022989"/>
    </source>
</evidence>
<dbReference type="Proteomes" id="UP000799536">
    <property type="component" value="Unassembled WGS sequence"/>
</dbReference>
<dbReference type="GO" id="GO:0044695">
    <property type="term" value="C:Dsc E3 ubiquitin ligase complex"/>
    <property type="evidence" value="ECO:0007669"/>
    <property type="project" value="TreeGrafter"/>
</dbReference>
<comment type="pathway">
    <text evidence="3">Protein modification; protein ubiquitination.</text>
</comment>
<dbReference type="PROSITE" id="PS50089">
    <property type="entry name" value="ZF_RING_2"/>
    <property type="match status" value="1"/>
</dbReference>
<evidence type="ECO:0000256" key="17">
    <source>
        <dbReference type="ARBA" id="ARBA00077885"/>
    </source>
</evidence>
<comment type="subcellular location">
    <subcellularLocation>
        <location evidence="2">Endomembrane system</location>
        <topology evidence="2">Multi-pass membrane protein</topology>
    </subcellularLocation>
</comment>
<evidence type="ECO:0000256" key="14">
    <source>
        <dbReference type="ARBA" id="ARBA00056116"/>
    </source>
</evidence>
<evidence type="ECO:0000256" key="4">
    <source>
        <dbReference type="ARBA" id="ARBA00012483"/>
    </source>
</evidence>
<feature type="transmembrane region" description="Helical" evidence="21">
    <location>
        <begin position="420"/>
        <end position="445"/>
    </location>
</feature>
<evidence type="ECO:0000256" key="16">
    <source>
        <dbReference type="ARBA" id="ARBA00071072"/>
    </source>
</evidence>
<comment type="caution">
    <text evidence="24">The sequence shown here is derived from an EMBL/GenBank/DDBJ whole genome shotgun (WGS) entry which is preliminary data.</text>
</comment>
<evidence type="ECO:0000256" key="1">
    <source>
        <dbReference type="ARBA" id="ARBA00000900"/>
    </source>
</evidence>
<evidence type="ECO:0000313" key="24">
    <source>
        <dbReference type="EMBL" id="KAF2199743.1"/>
    </source>
</evidence>
<evidence type="ECO:0000256" key="8">
    <source>
        <dbReference type="ARBA" id="ARBA00022729"/>
    </source>
</evidence>
<dbReference type="EMBL" id="ML994058">
    <property type="protein sequence ID" value="KAF2199743.1"/>
    <property type="molecule type" value="Genomic_DNA"/>
</dbReference>
<dbReference type="Gene3D" id="3.30.40.10">
    <property type="entry name" value="Zinc/RING finger domain, C3HC4 (zinc finger)"/>
    <property type="match status" value="1"/>
</dbReference>
<keyword evidence="9 19" id="KW-0863">Zinc-finger</keyword>
<keyword evidence="13 21" id="KW-0472">Membrane</keyword>
<evidence type="ECO:0000256" key="7">
    <source>
        <dbReference type="ARBA" id="ARBA00022723"/>
    </source>
</evidence>
<comment type="subunit">
    <text evidence="15">Component of the DSC E3 ubiquitin ligase complex composed of dscA, dscB, dscC and dscD.</text>
</comment>
<evidence type="ECO:0000256" key="3">
    <source>
        <dbReference type="ARBA" id="ARBA00004906"/>
    </source>
</evidence>
<sequence>MATRRDPRGFIFVILLIFLINSPDQQPQPFSTRARFEQTIAQEWDALHVLNTTLYGDFDSPRDKWLNLTGLREEDGFPWDLLAPVQQRAKDQVRNLLGEAADSVLNGPLEKSPSMNVYQNVSGSVHGEWVRSNLGTARHPSDMNMTALFPDNPFPLAEFDRNLTAKNGGIRIHLSEIEGRAKTNTNRTISQVSARVVIGEDTTLGEWWEMQLHGVHYPEFGGIVLTTTSEKFAGIFALPHFALSEYLYSLSQELLNRTVAETIERQNNRMLYTWNPWTSAADGSNEAFGLIPRCEYIFFLQQHAVEVPFNKKGYSTNGFSSLQWLEHELRYPTGAPPLSRSPLSMSMVGFSPDCGFVIESKGPPDFARSESHHLVGSKAEEYHDKARKQIIVFAGTLALQLLLLVRQMKETATPSTRNRVSFYTIVMLALGDGFAGLSLIFLHLLLGSAQLVLYAAAALALFSVAFELRFLIDIWTVQATERRRQERERPSTTSPPSEPGTGTSETQPPNPPGTGDTLPLPVTASRPLNLATAITAAGPIIIPSSQDSDDDIPTTTTEQSPRADLGTLCIRFCLLLLVLFFLFLYMLSLSTLLWSVFFRTLSLAYLSFWLPQISRNVMRNCRQALRWDFVLVQSVGRLVPVVYFMGAEGKSVRGKGDWSGVWVVVGWVWVQIVMLKCQEVLGSRFFVKERWGWVPAAYDYHPILREDEEGANFPSGPIQSFSSDDSGSSRKAGESKVSKGKKVFDCSICAQDIEVPVVSAGESAKEMGLGGIMLQRRAYMVTPCCHIFHTPCLEGWMRYRLVCPNCRETLPPL</sequence>
<evidence type="ECO:0000313" key="25">
    <source>
        <dbReference type="Proteomes" id="UP000799536"/>
    </source>
</evidence>
<dbReference type="AlphaFoldDB" id="A0A9P4JHX3"/>
<keyword evidence="6 21" id="KW-0812">Transmembrane</keyword>
<evidence type="ECO:0000256" key="15">
    <source>
        <dbReference type="ARBA" id="ARBA00063126"/>
    </source>
</evidence>
<dbReference type="GO" id="GO:0061630">
    <property type="term" value="F:ubiquitin protein ligase activity"/>
    <property type="evidence" value="ECO:0007669"/>
    <property type="project" value="UniProtKB-EC"/>
</dbReference>
<feature type="region of interest" description="Disordered" evidence="20">
    <location>
        <begin position="482"/>
        <end position="519"/>
    </location>
</feature>
<feature type="compositionally biased region" description="Low complexity" evidence="20">
    <location>
        <begin position="491"/>
        <end position="506"/>
    </location>
</feature>
<organism evidence="24 25">
    <name type="scientific">Delitschia confertaspora ATCC 74209</name>
    <dbReference type="NCBI Taxonomy" id="1513339"/>
    <lineage>
        <taxon>Eukaryota</taxon>
        <taxon>Fungi</taxon>
        <taxon>Dikarya</taxon>
        <taxon>Ascomycota</taxon>
        <taxon>Pezizomycotina</taxon>
        <taxon>Dothideomycetes</taxon>
        <taxon>Pleosporomycetidae</taxon>
        <taxon>Pleosporales</taxon>
        <taxon>Delitschiaceae</taxon>
        <taxon>Delitschia</taxon>
    </lineage>
</organism>
<keyword evidence="11" id="KW-0862">Zinc</keyword>
<dbReference type="InterPro" id="IPR001841">
    <property type="entry name" value="Znf_RING"/>
</dbReference>
<dbReference type="InterPro" id="IPR050731">
    <property type="entry name" value="HRD1_E3_ubiq-ligases"/>
</dbReference>
<keyword evidence="8 22" id="KW-0732">Signal</keyword>
<feature type="domain" description="RING-type" evidence="23">
    <location>
        <begin position="746"/>
        <end position="807"/>
    </location>
</feature>
<feature type="transmembrane region" description="Helical" evidence="21">
    <location>
        <begin position="568"/>
        <end position="586"/>
    </location>
</feature>
<evidence type="ECO:0000256" key="2">
    <source>
        <dbReference type="ARBA" id="ARBA00004127"/>
    </source>
</evidence>
<dbReference type="FunFam" id="3.30.40.10:FF:000626">
    <property type="entry name" value="Transmembrane ubiquitin ligase 1"/>
    <property type="match status" value="1"/>
</dbReference>